<dbReference type="Proteomes" id="UP000245783">
    <property type="component" value="Unassembled WGS sequence"/>
</dbReference>
<gene>
    <name evidence="3" type="ORF">IE81DRAFT_321690</name>
</gene>
<dbReference type="Pfam" id="PF00773">
    <property type="entry name" value="RNB"/>
    <property type="match status" value="1"/>
</dbReference>
<proteinExistence type="predicted"/>
<sequence>MAGPSRSGTLASSSIARSQVDATTRRTSTAIGCSSTSCMHTSSSLRINGRFRQLAYDPSDMSAKESGYIKKTQARNKFQDLVPPRPAVSEKAMMYRERSRQKNAAILEEKAHWAEIDRARDARLARRRSEMEQAERNKDALFYGVARLADKRMAPPDGDDAGHASPADDAKDATNVGGSSKDTHDLFGNDGRASSDSKAPGTLFGRPQPGFQFGVRSAGKTPLPEESKAQVHARSLRDSEAKSSIERLKKRIRAMLFEAPSVGAASVDARPGDVVEWIKGESGSPELCAILPMPEVTGDEDYSSTGERSRGDTLIARNNKALLTSKGSVYLASSSELMFRIADFFNRDLAARATPTEAKYFANDSVDAPAAQTFDEHLRILKEQGNAVSFETELQGSEAAARSTEDRAKHPINPFEEPFDEDRFSARNRITRDLRVFAHVLDEEKKRLAPVVARRCLSDPDALREEGGTFSAEEVASDIDEALYAIASSNVPKINRVITKPLTRVRMRRALKAQAEAGKNPYVLEKKQELEVEDPGLRAITVLAVHQLLFQHTHAFLPDTFAYLQTLLYAGRLPEERTSMELVKNWARSPSGSAGRSIIETFCSKAKKVLDWRSKQDVSFEEGAPRAVTLQNCDGPGVEWNKDDATIITFLKTMLGTRRTSALQGNDYGALASQIVKGCGLDFAVRPTIQGEPSEVPPFLEGRGSDVIDSATDLQHAVTHHLLLRLGALAPWQTTLDLDPYYKTLFAADKSTAASTKVQLTAAEAETQRHDFGQLEVFVIDDAMAFELDDGVSIEKVPESPGTYWMHVHVADPTAFLESSDPVAIEAKRRHESTYLSGQQISMLPHSFTVASHLGSAGLEETEAKRRQDEGLRALSYSAKVDERGRVHDYKVRPSLVKNVKVTTYEEIGRILGGREGASPPSISGHAETVRQLHKVTQSLMRRRVEDGAFFASRTNVDVKVEPMPLPLHPSTDAASTLNIYEGFPSIDLKMHSAASRESNHFTGIAQEMVAEAMILAGRVAGTVASDLNVPVIYRGQSSPSAADVSRILRRRDEMGRINQVDFLTSDIRVSTGYASTVPVPHFALGITADGTKGVRDALTKGGYSRGTSPLRRYVDLITHWQIKSALRGAKPRWSVQELQGELPRFKFMEQRMSANERTIDQFWACMKLHRVLQKRGRGEELSEVEAALLKPQPAVVSLADLRFNRVRHDARVRVQLTDLGLPAEMLWDRATPPLPIGTVLDVQVHEIFYTGAIITLIVKPAQV</sequence>
<dbReference type="SUPFAM" id="SSF50249">
    <property type="entry name" value="Nucleic acid-binding proteins"/>
    <property type="match status" value="1"/>
</dbReference>
<feature type="domain" description="RNB" evidence="2">
    <location>
        <begin position="769"/>
        <end position="1129"/>
    </location>
</feature>
<evidence type="ECO:0000259" key="2">
    <source>
        <dbReference type="SMART" id="SM00955"/>
    </source>
</evidence>
<dbReference type="RefSeq" id="XP_025371194.1">
    <property type="nucleotide sequence ID" value="XM_025513425.1"/>
</dbReference>
<feature type="compositionally biased region" description="Basic and acidic residues" evidence="1">
    <location>
        <begin position="153"/>
        <end position="172"/>
    </location>
</feature>
<name>A0A316W3E5_9BASI</name>
<dbReference type="GeneID" id="37035295"/>
<keyword evidence="4" id="KW-1185">Reference proteome</keyword>
<accession>A0A316W3E5</accession>
<dbReference type="GO" id="GO:0000932">
    <property type="term" value="C:P-body"/>
    <property type="evidence" value="ECO:0007669"/>
    <property type="project" value="TreeGrafter"/>
</dbReference>
<dbReference type="SMART" id="SM00955">
    <property type="entry name" value="RNB"/>
    <property type="match status" value="1"/>
</dbReference>
<dbReference type="PANTHER" id="PTHR23355:SF65">
    <property type="entry name" value="EXORIBONUCLEASE CYT-4, PUTATIVE (AFU_ORTHOLOGUE AFUA_7G01550)-RELATED"/>
    <property type="match status" value="1"/>
</dbReference>
<evidence type="ECO:0000256" key="1">
    <source>
        <dbReference type="SAM" id="MobiDB-lite"/>
    </source>
</evidence>
<protein>
    <submittedName>
        <fullName evidence="3">RNB-domain-containing protein</fullName>
    </submittedName>
</protein>
<dbReference type="STRING" id="1522189.A0A316W3E5"/>
<evidence type="ECO:0000313" key="4">
    <source>
        <dbReference type="Proteomes" id="UP000245783"/>
    </source>
</evidence>
<dbReference type="GO" id="GO:0006402">
    <property type="term" value="P:mRNA catabolic process"/>
    <property type="evidence" value="ECO:0007669"/>
    <property type="project" value="TreeGrafter"/>
</dbReference>
<dbReference type="PANTHER" id="PTHR23355">
    <property type="entry name" value="RIBONUCLEASE"/>
    <property type="match status" value="1"/>
</dbReference>
<dbReference type="GO" id="GO:0003723">
    <property type="term" value="F:RNA binding"/>
    <property type="evidence" value="ECO:0007669"/>
    <property type="project" value="InterPro"/>
</dbReference>
<organism evidence="3 4">
    <name type="scientific">Ceraceosorus guamensis</name>
    <dbReference type="NCBI Taxonomy" id="1522189"/>
    <lineage>
        <taxon>Eukaryota</taxon>
        <taxon>Fungi</taxon>
        <taxon>Dikarya</taxon>
        <taxon>Basidiomycota</taxon>
        <taxon>Ustilaginomycotina</taxon>
        <taxon>Exobasidiomycetes</taxon>
        <taxon>Ceraceosorales</taxon>
        <taxon>Ceraceosoraceae</taxon>
        <taxon>Ceraceosorus</taxon>
    </lineage>
</organism>
<dbReference type="InterPro" id="IPR012340">
    <property type="entry name" value="NA-bd_OB-fold"/>
</dbReference>
<feature type="region of interest" description="Disordered" evidence="1">
    <location>
        <begin position="1"/>
        <end position="33"/>
    </location>
</feature>
<dbReference type="InterPro" id="IPR001900">
    <property type="entry name" value="RNase_II/R"/>
</dbReference>
<evidence type="ECO:0000313" key="3">
    <source>
        <dbReference type="EMBL" id="PWN44034.1"/>
    </source>
</evidence>
<dbReference type="AlphaFoldDB" id="A0A316W3E5"/>
<feature type="region of interest" description="Disordered" evidence="1">
    <location>
        <begin position="153"/>
        <end position="239"/>
    </location>
</feature>
<dbReference type="InParanoid" id="A0A316W3E5"/>
<dbReference type="InterPro" id="IPR050180">
    <property type="entry name" value="RNR_Ribonuclease"/>
</dbReference>
<feature type="compositionally biased region" description="Polar residues" evidence="1">
    <location>
        <begin position="1"/>
        <end position="32"/>
    </location>
</feature>
<dbReference type="EMBL" id="KZ819364">
    <property type="protein sequence ID" value="PWN44034.1"/>
    <property type="molecule type" value="Genomic_DNA"/>
</dbReference>
<feature type="compositionally biased region" description="Basic and acidic residues" evidence="1">
    <location>
        <begin position="223"/>
        <end position="239"/>
    </location>
</feature>
<dbReference type="OrthoDB" id="2285229at2759"/>
<dbReference type="GO" id="GO:0000175">
    <property type="term" value="F:3'-5'-RNA exonuclease activity"/>
    <property type="evidence" value="ECO:0007669"/>
    <property type="project" value="TreeGrafter"/>
</dbReference>
<reference evidence="3 4" key="1">
    <citation type="journal article" date="2018" name="Mol. Biol. Evol.">
        <title>Broad Genomic Sampling Reveals a Smut Pathogenic Ancestry of the Fungal Clade Ustilaginomycotina.</title>
        <authorList>
            <person name="Kijpornyongpan T."/>
            <person name="Mondo S.J."/>
            <person name="Barry K."/>
            <person name="Sandor L."/>
            <person name="Lee J."/>
            <person name="Lipzen A."/>
            <person name="Pangilinan J."/>
            <person name="LaButti K."/>
            <person name="Hainaut M."/>
            <person name="Henrissat B."/>
            <person name="Grigoriev I.V."/>
            <person name="Spatafora J.W."/>
            <person name="Aime M.C."/>
        </authorList>
    </citation>
    <scope>NUCLEOTIDE SEQUENCE [LARGE SCALE GENOMIC DNA]</scope>
    <source>
        <strain evidence="3 4">MCA 4658</strain>
    </source>
</reference>